<dbReference type="InterPro" id="IPR029063">
    <property type="entry name" value="SAM-dependent_MTases_sf"/>
</dbReference>
<dbReference type="EMBL" id="BQNB010020774">
    <property type="protein sequence ID" value="GJT99469.1"/>
    <property type="molecule type" value="Genomic_DNA"/>
</dbReference>
<dbReference type="InterPro" id="IPR004159">
    <property type="entry name" value="Put_SAM_MeTrfase"/>
</dbReference>
<reference evidence="8" key="2">
    <citation type="submission" date="2022-01" db="EMBL/GenBank/DDBJ databases">
        <authorList>
            <person name="Yamashiro T."/>
            <person name="Shiraishi A."/>
            <person name="Satake H."/>
            <person name="Nakayama K."/>
        </authorList>
    </citation>
    <scope>NUCLEOTIDE SEQUENCE</scope>
</reference>
<evidence type="ECO:0000256" key="4">
    <source>
        <dbReference type="ARBA" id="ARBA00022968"/>
    </source>
</evidence>
<dbReference type="PANTHER" id="PTHR10108">
    <property type="entry name" value="SAM-DEPENDENT METHYLTRANSFERASE"/>
    <property type="match status" value="1"/>
</dbReference>
<dbReference type="EC" id="2.1.1.-" evidence="7"/>
<dbReference type="Gene3D" id="3.40.50.150">
    <property type="entry name" value="Vaccinia Virus protein VP39"/>
    <property type="match status" value="1"/>
</dbReference>
<evidence type="ECO:0000256" key="3">
    <source>
        <dbReference type="ARBA" id="ARBA00022603"/>
    </source>
</evidence>
<accession>A0ABQ5IIF7</accession>
<keyword evidence="4 7" id="KW-0735">Signal-anchor</keyword>
<comment type="similarity">
    <text evidence="2 7">Belongs to the methyltransferase superfamily.</text>
</comment>
<keyword evidence="4 7" id="KW-0812">Transmembrane</keyword>
<comment type="caution">
    <text evidence="8">The sequence shown here is derived from an EMBL/GenBank/DDBJ whole genome shotgun (WGS) entry which is preliminary data.</text>
</comment>
<evidence type="ECO:0000256" key="6">
    <source>
        <dbReference type="ARBA" id="ARBA00037847"/>
    </source>
</evidence>
<dbReference type="SUPFAM" id="SSF53335">
    <property type="entry name" value="S-adenosyl-L-methionine-dependent methyltransferases"/>
    <property type="match status" value="1"/>
</dbReference>
<proteinExistence type="inferred from homology"/>
<keyword evidence="7" id="KW-0808">Transferase</keyword>
<evidence type="ECO:0000313" key="9">
    <source>
        <dbReference type="Proteomes" id="UP001151760"/>
    </source>
</evidence>
<name>A0ABQ5IIF7_9ASTR</name>
<keyword evidence="3 7" id="KW-0489">Methyltransferase</keyword>
<organism evidence="8 9">
    <name type="scientific">Tanacetum coccineum</name>
    <dbReference type="NCBI Taxonomy" id="301880"/>
    <lineage>
        <taxon>Eukaryota</taxon>
        <taxon>Viridiplantae</taxon>
        <taxon>Streptophyta</taxon>
        <taxon>Embryophyta</taxon>
        <taxon>Tracheophyta</taxon>
        <taxon>Spermatophyta</taxon>
        <taxon>Magnoliopsida</taxon>
        <taxon>eudicotyledons</taxon>
        <taxon>Gunneridae</taxon>
        <taxon>Pentapetalae</taxon>
        <taxon>asterids</taxon>
        <taxon>campanulids</taxon>
        <taxon>Asterales</taxon>
        <taxon>Asteraceae</taxon>
        <taxon>Asteroideae</taxon>
        <taxon>Anthemideae</taxon>
        <taxon>Anthemidinae</taxon>
        <taxon>Tanacetum</taxon>
    </lineage>
</organism>
<reference evidence="8" key="1">
    <citation type="journal article" date="2022" name="Int. J. Mol. Sci.">
        <title>Draft Genome of Tanacetum Coccineum: Genomic Comparison of Closely Related Tanacetum-Family Plants.</title>
        <authorList>
            <person name="Yamashiro T."/>
            <person name="Shiraishi A."/>
            <person name="Nakayama K."/>
            <person name="Satake H."/>
        </authorList>
    </citation>
    <scope>NUCLEOTIDE SEQUENCE</scope>
</reference>
<evidence type="ECO:0000313" key="8">
    <source>
        <dbReference type="EMBL" id="GJT99469.1"/>
    </source>
</evidence>
<keyword evidence="9" id="KW-1185">Reference proteome</keyword>
<evidence type="ECO:0000256" key="2">
    <source>
        <dbReference type="ARBA" id="ARBA00008361"/>
    </source>
</evidence>
<sequence>MQRFFRVIKIFIRWINRVKWNSILLESKYDGLGVGCLGSKNLILLGKWKWRFKKNILGRSKDTRGTRITNLAIVGNKMFITIKDQQYVEVDSSGYSFWEMIGGYRLIALVIVFRNIRKWKWRFKKNILGRSKDTRGTRITNLAIGGNKKFITIKDQQYVENLPKIGWGKHTRVILDVGCSVASFGGHLLDKYVITMSFAPKDENEAQIQFAPEQGIPATLSMIGTQRLTFPDNAFDLIHCTRCRVVGFAAALTNLPLWVMNVVHVNAFTFRADWCDMLTTVVEMDRILRPGGVVIVEDTIEMLKKLKPIMRSLHWSTSLPLCFRRRKAEVSLPEHNIMIS</sequence>
<dbReference type="Proteomes" id="UP001151760">
    <property type="component" value="Unassembled WGS sequence"/>
</dbReference>
<evidence type="ECO:0000256" key="5">
    <source>
        <dbReference type="ARBA" id="ARBA00023180"/>
    </source>
</evidence>
<dbReference type="PANTHER" id="PTHR10108:SF887">
    <property type="entry name" value="METHYLTRANSFERASE PMT22-RELATED"/>
    <property type="match status" value="1"/>
</dbReference>
<dbReference type="GO" id="GO:0032259">
    <property type="term" value="P:methylation"/>
    <property type="evidence" value="ECO:0007669"/>
    <property type="project" value="UniProtKB-KW"/>
</dbReference>
<gene>
    <name evidence="8" type="ORF">Tco_1109808</name>
</gene>
<evidence type="ECO:0000256" key="1">
    <source>
        <dbReference type="ARBA" id="ARBA00004606"/>
    </source>
</evidence>
<dbReference type="Pfam" id="PF03141">
    <property type="entry name" value="Methyltransf_29"/>
    <property type="match status" value="2"/>
</dbReference>
<keyword evidence="5 7" id="KW-0325">Glycoprotein</keyword>
<protein>
    <recommendedName>
        <fullName evidence="7">Methyltransferase</fullName>
        <ecNumber evidence="7">2.1.1.-</ecNumber>
    </recommendedName>
</protein>
<evidence type="ECO:0000256" key="7">
    <source>
        <dbReference type="RuleBase" id="RU366043"/>
    </source>
</evidence>
<dbReference type="GO" id="GO:0008168">
    <property type="term" value="F:methyltransferase activity"/>
    <property type="evidence" value="ECO:0007669"/>
    <property type="project" value="UniProtKB-KW"/>
</dbReference>
<comment type="subcellular location">
    <subcellularLocation>
        <location evidence="6">Endomembrane system</location>
        <topology evidence="6">Single-pass membrane protein</topology>
    </subcellularLocation>
    <subcellularLocation>
        <location evidence="1 7">Membrane</location>
        <topology evidence="1 7">Single-pass type II membrane protein</topology>
    </subcellularLocation>
</comment>